<dbReference type="KEGG" id="ehx:EMIHUDRAFT_447861"/>
<evidence type="ECO:0000256" key="1">
    <source>
        <dbReference type="SAM" id="MobiDB-lite"/>
    </source>
</evidence>
<dbReference type="PaxDb" id="2903-EOD23173"/>
<reference evidence="3" key="1">
    <citation type="journal article" date="2013" name="Nature">
        <title>Pan genome of the phytoplankton Emiliania underpins its global distribution.</title>
        <authorList>
            <person name="Read B.A."/>
            <person name="Kegel J."/>
            <person name="Klute M.J."/>
            <person name="Kuo A."/>
            <person name="Lefebvre S.C."/>
            <person name="Maumus F."/>
            <person name="Mayer C."/>
            <person name="Miller J."/>
            <person name="Monier A."/>
            <person name="Salamov A."/>
            <person name="Young J."/>
            <person name="Aguilar M."/>
            <person name="Claverie J.M."/>
            <person name="Frickenhaus S."/>
            <person name="Gonzalez K."/>
            <person name="Herman E.K."/>
            <person name="Lin Y.C."/>
            <person name="Napier J."/>
            <person name="Ogata H."/>
            <person name="Sarno A.F."/>
            <person name="Shmutz J."/>
            <person name="Schroeder D."/>
            <person name="de Vargas C."/>
            <person name="Verret F."/>
            <person name="von Dassow P."/>
            <person name="Valentin K."/>
            <person name="Van de Peer Y."/>
            <person name="Wheeler G."/>
            <person name="Dacks J.B."/>
            <person name="Delwiche C.F."/>
            <person name="Dyhrman S.T."/>
            <person name="Glockner G."/>
            <person name="John U."/>
            <person name="Richards T."/>
            <person name="Worden A.Z."/>
            <person name="Zhang X."/>
            <person name="Grigoriev I.V."/>
            <person name="Allen A.E."/>
            <person name="Bidle K."/>
            <person name="Borodovsky M."/>
            <person name="Bowler C."/>
            <person name="Brownlee C."/>
            <person name="Cock J.M."/>
            <person name="Elias M."/>
            <person name="Gladyshev V.N."/>
            <person name="Groth M."/>
            <person name="Guda C."/>
            <person name="Hadaegh A."/>
            <person name="Iglesias-Rodriguez M.D."/>
            <person name="Jenkins J."/>
            <person name="Jones B.M."/>
            <person name="Lawson T."/>
            <person name="Leese F."/>
            <person name="Lindquist E."/>
            <person name="Lobanov A."/>
            <person name="Lomsadze A."/>
            <person name="Malik S.B."/>
            <person name="Marsh M.E."/>
            <person name="Mackinder L."/>
            <person name="Mock T."/>
            <person name="Mueller-Roeber B."/>
            <person name="Pagarete A."/>
            <person name="Parker M."/>
            <person name="Probert I."/>
            <person name="Quesneville H."/>
            <person name="Raines C."/>
            <person name="Rensing S.A."/>
            <person name="Riano-Pachon D.M."/>
            <person name="Richier S."/>
            <person name="Rokitta S."/>
            <person name="Shiraiwa Y."/>
            <person name="Soanes D.M."/>
            <person name="van der Giezen M."/>
            <person name="Wahlund T.M."/>
            <person name="Williams B."/>
            <person name="Wilson W."/>
            <person name="Wolfe G."/>
            <person name="Wurch L.L."/>
        </authorList>
    </citation>
    <scope>NUCLEOTIDE SEQUENCE</scope>
</reference>
<feature type="compositionally biased region" description="Basic and acidic residues" evidence="1">
    <location>
        <begin position="46"/>
        <end position="59"/>
    </location>
</feature>
<sequence length="161" mass="17414">MPTSPRMQKAIETGEYLDEGAIFMHSPRMKSVLRTSVSDYADAEQRVVEETSAQEKRVNDQLAPLVSPRGKPKDRPFGGPGSDGPSAPPAAPPSKPPPRVDKFVAAPPRREGGPEVCESPRLRDKVKHFEKVGLIAPSPLSEAKSPPVSPRPGKAYAGKKW</sequence>
<dbReference type="GeneID" id="17268720"/>
<evidence type="ECO:0000313" key="2">
    <source>
        <dbReference type="EnsemblProtists" id="EOD23173"/>
    </source>
</evidence>
<feature type="region of interest" description="Disordered" evidence="1">
    <location>
        <begin position="46"/>
        <end position="122"/>
    </location>
</feature>
<dbReference type="Proteomes" id="UP000013827">
    <property type="component" value="Unassembled WGS sequence"/>
</dbReference>
<name>A0A0D3JI38_EMIH1</name>
<keyword evidence="3" id="KW-1185">Reference proteome</keyword>
<proteinExistence type="predicted"/>
<feature type="compositionally biased region" description="Basic and acidic residues" evidence="1">
    <location>
        <begin position="98"/>
        <end position="122"/>
    </location>
</feature>
<feature type="compositionally biased region" description="Pro residues" evidence="1">
    <location>
        <begin position="86"/>
        <end position="97"/>
    </location>
</feature>
<protein>
    <submittedName>
        <fullName evidence="2">Uncharacterized protein</fullName>
    </submittedName>
</protein>
<accession>A0A0D3JI38</accession>
<reference evidence="2" key="2">
    <citation type="submission" date="2024-10" db="UniProtKB">
        <authorList>
            <consortium name="EnsemblProtists"/>
        </authorList>
    </citation>
    <scope>IDENTIFICATION</scope>
</reference>
<evidence type="ECO:0000313" key="3">
    <source>
        <dbReference type="Proteomes" id="UP000013827"/>
    </source>
</evidence>
<organism evidence="2 3">
    <name type="scientific">Emiliania huxleyi (strain CCMP1516)</name>
    <dbReference type="NCBI Taxonomy" id="280463"/>
    <lineage>
        <taxon>Eukaryota</taxon>
        <taxon>Haptista</taxon>
        <taxon>Haptophyta</taxon>
        <taxon>Prymnesiophyceae</taxon>
        <taxon>Isochrysidales</taxon>
        <taxon>Noelaerhabdaceae</taxon>
        <taxon>Emiliania</taxon>
    </lineage>
</organism>
<dbReference type="EnsemblProtists" id="EOD23173">
    <property type="protein sequence ID" value="EOD23173"/>
    <property type="gene ID" value="EMIHUDRAFT_447861"/>
</dbReference>
<dbReference type="HOGENOM" id="CLU_1646871_0_0_1"/>
<feature type="region of interest" description="Disordered" evidence="1">
    <location>
        <begin position="137"/>
        <end position="161"/>
    </location>
</feature>
<dbReference type="AlphaFoldDB" id="A0A0D3JI38"/>
<dbReference type="RefSeq" id="XP_005775602.1">
    <property type="nucleotide sequence ID" value="XM_005775545.1"/>
</dbReference>